<name>A0A6A3Q2P1_9STRA</name>
<dbReference type="GO" id="GO:0005737">
    <property type="term" value="C:cytoplasm"/>
    <property type="evidence" value="ECO:0007669"/>
    <property type="project" value="InterPro"/>
</dbReference>
<protein>
    <submittedName>
        <fullName evidence="4">Uncharacterized protein</fullName>
    </submittedName>
</protein>
<dbReference type="Gene3D" id="3.20.20.140">
    <property type="entry name" value="Metal-dependent hydrolases"/>
    <property type="match status" value="1"/>
</dbReference>
<dbReference type="GO" id="GO:0019556">
    <property type="term" value="P:L-histidine catabolic process to glutamate and formamide"/>
    <property type="evidence" value="ECO:0007669"/>
    <property type="project" value="InterPro"/>
</dbReference>
<dbReference type="SUPFAM" id="SSF51556">
    <property type="entry name" value="Metallo-dependent hydrolases"/>
    <property type="match status" value="1"/>
</dbReference>
<evidence type="ECO:0000256" key="2">
    <source>
        <dbReference type="ARBA" id="ARBA00022801"/>
    </source>
</evidence>
<dbReference type="PANTHER" id="PTHR42752">
    <property type="entry name" value="IMIDAZOLONEPROPIONASE"/>
    <property type="match status" value="1"/>
</dbReference>
<dbReference type="GO" id="GO:0046872">
    <property type="term" value="F:metal ion binding"/>
    <property type="evidence" value="ECO:0007669"/>
    <property type="project" value="UniProtKB-KW"/>
</dbReference>
<dbReference type="InterPro" id="IPR032466">
    <property type="entry name" value="Metal_Hydrolase"/>
</dbReference>
<dbReference type="Proteomes" id="UP000440732">
    <property type="component" value="Unassembled WGS sequence"/>
</dbReference>
<dbReference type="GO" id="GO:0050480">
    <property type="term" value="F:imidazolonepropionase activity"/>
    <property type="evidence" value="ECO:0007669"/>
    <property type="project" value="TreeGrafter"/>
</dbReference>
<gene>
    <name evidence="4" type="ORF">PF006_g29968</name>
    <name evidence="3" type="ORF">PF009_g29094</name>
</gene>
<evidence type="ECO:0000313" key="4">
    <source>
        <dbReference type="EMBL" id="KAE9067576.1"/>
    </source>
</evidence>
<dbReference type="Proteomes" id="UP000429523">
    <property type="component" value="Unassembled WGS sequence"/>
</dbReference>
<dbReference type="AlphaFoldDB" id="A0A6A3Q2P1"/>
<dbReference type="EMBL" id="QXGF01003915">
    <property type="protein sequence ID" value="KAE8920616.1"/>
    <property type="molecule type" value="Genomic_DNA"/>
</dbReference>
<reference evidence="5 6" key="1">
    <citation type="submission" date="2018-08" db="EMBL/GenBank/DDBJ databases">
        <title>Genomic investigation of the strawberry pathogen Phytophthora fragariae indicates pathogenicity is determined by transcriptional variation in three key races.</title>
        <authorList>
            <person name="Adams T.M."/>
            <person name="Armitage A.D."/>
            <person name="Sobczyk M.K."/>
            <person name="Bates H.J."/>
            <person name="Dunwell J.M."/>
            <person name="Nellist C.F."/>
            <person name="Harrison R.J."/>
        </authorList>
    </citation>
    <scope>NUCLEOTIDE SEQUENCE [LARGE SCALE GENOMIC DNA]</scope>
    <source>
        <strain evidence="4 6">NOV-5</strain>
        <strain evidence="3 5">NOV-9</strain>
    </source>
</reference>
<evidence type="ECO:0000313" key="5">
    <source>
        <dbReference type="Proteomes" id="UP000429523"/>
    </source>
</evidence>
<keyword evidence="1" id="KW-0479">Metal-binding</keyword>
<keyword evidence="2" id="KW-0378">Hydrolase</keyword>
<organism evidence="4 6">
    <name type="scientific">Phytophthora fragariae</name>
    <dbReference type="NCBI Taxonomy" id="53985"/>
    <lineage>
        <taxon>Eukaryota</taxon>
        <taxon>Sar</taxon>
        <taxon>Stramenopiles</taxon>
        <taxon>Oomycota</taxon>
        <taxon>Peronosporomycetes</taxon>
        <taxon>Peronosporales</taxon>
        <taxon>Peronosporaceae</taxon>
        <taxon>Phytophthora</taxon>
    </lineage>
</organism>
<accession>A0A6A3Q2P1</accession>
<evidence type="ECO:0000313" key="6">
    <source>
        <dbReference type="Proteomes" id="UP000440732"/>
    </source>
</evidence>
<evidence type="ECO:0000256" key="1">
    <source>
        <dbReference type="ARBA" id="ARBA00022723"/>
    </source>
</evidence>
<dbReference type="EMBL" id="QXGA01005350">
    <property type="protein sequence ID" value="KAE9067576.1"/>
    <property type="molecule type" value="Genomic_DNA"/>
</dbReference>
<comment type="caution">
    <text evidence="4">The sequence shown here is derived from an EMBL/GenBank/DDBJ whole genome shotgun (WGS) entry which is preliminary data.</text>
</comment>
<evidence type="ECO:0000313" key="3">
    <source>
        <dbReference type="EMBL" id="KAE8920616.1"/>
    </source>
</evidence>
<sequence>MQYGTMAADLGARAISHCEMLTPEDRQDMAARKPEPVFVVLLPMTKFILKLPSPPARDMIAADVAVTLGTDIYHYRPQIHQYFHYRPGNGYISVQIG</sequence>
<proteinExistence type="predicted"/>
<dbReference type="InterPro" id="IPR005920">
    <property type="entry name" value="HutI"/>
</dbReference>
<dbReference type="PANTHER" id="PTHR42752:SF1">
    <property type="entry name" value="IMIDAZOLONEPROPIONASE-RELATED"/>
    <property type="match status" value="1"/>
</dbReference>